<dbReference type="AlphaFoldDB" id="A0A0G4I6T2"/>
<evidence type="ECO:0000256" key="4">
    <source>
        <dbReference type="ARBA" id="ARBA00022912"/>
    </source>
</evidence>
<dbReference type="PhylomeDB" id="A0A0G4I6T2"/>
<organism evidence="8">
    <name type="scientific">Chromera velia CCMP2878</name>
    <dbReference type="NCBI Taxonomy" id="1169474"/>
    <lineage>
        <taxon>Eukaryota</taxon>
        <taxon>Sar</taxon>
        <taxon>Alveolata</taxon>
        <taxon>Colpodellida</taxon>
        <taxon>Chromeraceae</taxon>
        <taxon>Chromera</taxon>
    </lineage>
</organism>
<dbReference type="GO" id="GO:0046872">
    <property type="term" value="F:metal ion binding"/>
    <property type="evidence" value="ECO:0007669"/>
    <property type="project" value="UniProtKB-KW"/>
</dbReference>
<dbReference type="CDD" id="cd00143">
    <property type="entry name" value="PP2Cc"/>
    <property type="match status" value="1"/>
</dbReference>
<keyword evidence="2" id="KW-0479">Metal-binding</keyword>
<gene>
    <name evidence="8" type="ORF">Cvel_11465</name>
</gene>
<dbReference type="PROSITE" id="PS01032">
    <property type="entry name" value="PPM_1"/>
    <property type="match status" value="1"/>
</dbReference>
<dbReference type="SUPFAM" id="SSF81606">
    <property type="entry name" value="PP2C-like"/>
    <property type="match status" value="1"/>
</dbReference>
<name>A0A0G4I6T2_9ALVE</name>
<comment type="similarity">
    <text evidence="5">Belongs to the PP2C family.</text>
</comment>
<accession>A0A0G4I6T2</accession>
<evidence type="ECO:0000256" key="1">
    <source>
        <dbReference type="ARBA" id="ARBA00004170"/>
    </source>
</evidence>
<protein>
    <recommendedName>
        <fullName evidence="7">PPM-type phosphatase domain-containing protein</fullName>
    </recommendedName>
</protein>
<evidence type="ECO:0000256" key="2">
    <source>
        <dbReference type="ARBA" id="ARBA00022723"/>
    </source>
</evidence>
<dbReference type="Pfam" id="PF00481">
    <property type="entry name" value="PP2C"/>
    <property type="match status" value="2"/>
</dbReference>
<proteinExistence type="inferred from homology"/>
<feature type="region of interest" description="Disordered" evidence="6">
    <location>
        <begin position="216"/>
        <end position="267"/>
    </location>
</feature>
<dbReference type="InterPro" id="IPR036457">
    <property type="entry name" value="PPM-type-like_dom_sf"/>
</dbReference>
<evidence type="ECO:0000259" key="7">
    <source>
        <dbReference type="PROSITE" id="PS51746"/>
    </source>
</evidence>
<dbReference type="InterPro" id="IPR001932">
    <property type="entry name" value="PPM-type_phosphatase-like_dom"/>
</dbReference>
<dbReference type="PANTHER" id="PTHR47992">
    <property type="entry name" value="PROTEIN PHOSPHATASE"/>
    <property type="match status" value="1"/>
</dbReference>
<feature type="domain" description="PPM-type phosphatase" evidence="7">
    <location>
        <begin position="82"/>
        <end position="441"/>
    </location>
</feature>
<evidence type="ECO:0000256" key="6">
    <source>
        <dbReference type="SAM" id="MobiDB-lite"/>
    </source>
</evidence>
<sequence length="441" mass="47007">MGNCANSPLDNPDNPGVSPNEQVILPESPVLKHRLSAFAVEARRNSRLAVSGVLGEAKQSGGDRKLTSLGGLENETELHELGIGFVCQKGMKPLSPNQDDFSVIRIKTNDGGSVGLYAVYDGHGPGGHQVSNFVQKTIPEVLKEEADLASDPSSALSRAFQRAQTLLEREAMQKGFDVQMSGCTATVVLHIDFLSGDFTEEGVAAASQAMAVSAEATGEKAEEGGEGTDGVIGKMPTGTRDEPGKRFLGVLGGGKRKPGGAGGTKTNARGRLVIGHVGDSRAVLINKGKKKGEFKARDLTKDHNCKREDERKRCQDAGAELRQDDADLPLRVFLPGKDFPGFAVTRAIGDTVGTMLGVSCSPEISCVDILDDSVCLLICSDGVWEFMTSDEASSFLMKESDGGRPEKVQEACKQLAQEAWNRWIKEEGDIVDDITTVGVFL</sequence>
<dbReference type="PROSITE" id="PS51746">
    <property type="entry name" value="PPM_2"/>
    <property type="match status" value="1"/>
</dbReference>
<evidence type="ECO:0000313" key="8">
    <source>
        <dbReference type="EMBL" id="CEM52726.1"/>
    </source>
</evidence>
<dbReference type="GO" id="GO:0016020">
    <property type="term" value="C:membrane"/>
    <property type="evidence" value="ECO:0007669"/>
    <property type="project" value="UniProtKB-SubCell"/>
</dbReference>
<reference evidence="8" key="1">
    <citation type="submission" date="2014-11" db="EMBL/GenBank/DDBJ databases">
        <authorList>
            <person name="Otto D Thomas"/>
            <person name="Naeem Raeece"/>
        </authorList>
    </citation>
    <scope>NUCLEOTIDE SEQUENCE</scope>
</reference>
<dbReference type="VEuPathDB" id="CryptoDB:Cvel_11465"/>
<keyword evidence="4 5" id="KW-0904">Protein phosphatase</keyword>
<dbReference type="InterPro" id="IPR000222">
    <property type="entry name" value="PP2C_BS"/>
</dbReference>
<evidence type="ECO:0000256" key="5">
    <source>
        <dbReference type="RuleBase" id="RU003465"/>
    </source>
</evidence>
<dbReference type="InterPro" id="IPR015655">
    <property type="entry name" value="PP2C"/>
</dbReference>
<feature type="region of interest" description="Disordered" evidence="6">
    <location>
        <begin position="1"/>
        <end position="22"/>
    </location>
</feature>
<keyword evidence="3 5" id="KW-0378">Hydrolase</keyword>
<evidence type="ECO:0000256" key="3">
    <source>
        <dbReference type="ARBA" id="ARBA00022801"/>
    </source>
</evidence>
<dbReference type="SMART" id="SM00332">
    <property type="entry name" value="PP2Cc"/>
    <property type="match status" value="1"/>
</dbReference>
<dbReference type="GO" id="GO:0004722">
    <property type="term" value="F:protein serine/threonine phosphatase activity"/>
    <property type="evidence" value="ECO:0007669"/>
    <property type="project" value="InterPro"/>
</dbReference>
<comment type="subcellular location">
    <subcellularLocation>
        <location evidence="1">Membrane</location>
        <topology evidence="1">Peripheral membrane protein</topology>
    </subcellularLocation>
</comment>
<dbReference type="Gene3D" id="3.60.40.10">
    <property type="entry name" value="PPM-type phosphatase domain"/>
    <property type="match status" value="1"/>
</dbReference>
<dbReference type="EMBL" id="CDMZ01005342">
    <property type="protein sequence ID" value="CEM52726.1"/>
    <property type="molecule type" value="Genomic_DNA"/>
</dbReference>